<reference evidence="4 5" key="1">
    <citation type="submission" date="2017-08" db="EMBL/GenBank/DDBJ databases">
        <title>Infants hospitalized years apart are colonized by the same room-sourced microbial strains.</title>
        <authorList>
            <person name="Brooks B."/>
            <person name="Olm M.R."/>
            <person name="Firek B.A."/>
            <person name="Baker R."/>
            <person name="Thomas B.C."/>
            <person name="Morowitz M.J."/>
            <person name="Banfield J.F."/>
        </authorList>
    </citation>
    <scope>NUCLEOTIDE SEQUENCE [LARGE SCALE GENOMIC DNA]</scope>
    <source>
        <strain evidence="4">S2_006_000_R2_64</strain>
    </source>
</reference>
<evidence type="ECO:0000259" key="3">
    <source>
        <dbReference type="PROSITE" id="PS50110"/>
    </source>
</evidence>
<dbReference type="PANTHER" id="PTHR43228">
    <property type="entry name" value="TWO-COMPONENT RESPONSE REGULATOR"/>
    <property type="match status" value="1"/>
</dbReference>
<evidence type="ECO:0000256" key="1">
    <source>
        <dbReference type="PROSITE-ProRule" id="PRU00169"/>
    </source>
</evidence>
<sequence>MTLALDKLSILVVEDTPAMQKLLVSVLTSLGFPKPLKASNGVQGFEMFQRHNPDIVITDWLMSPGDGLEMTRKIRNNIYSPNKMVPVILLTGYSSLSRVEEARDAGVTEFLVKPFTAIDVSKRIMHVINNPRDFVSIKEYFGPDRRRRKEDTYSGPRRRENERQTSNPSEKKWTIEFGD</sequence>
<dbReference type="InterPro" id="IPR052048">
    <property type="entry name" value="ST_Response_Regulator"/>
</dbReference>
<dbReference type="GO" id="GO:0000160">
    <property type="term" value="P:phosphorelay signal transduction system"/>
    <property type="evidence" value="ECO:0007669"/>
    <property type="project" value="InterPro"/>
</dbReference>
<dbReference type="CDD" id="cd17546">
    <property type="entry name" value="REC_hyHK_CKI1_RcsC-like"/>
    <property type="match status" value="1"/>
</dbReference>
<evidence type="ECO:0000313" key="4">
    <source>
        <dbReference type="EMBL" id="PZP57288.1"/>
    </source>
</evidence>
<protein>
    <submittedName>
        <fullName evidence="4">Response regulator</fullName>
    </submittedName>
</protein>
<feature type="domain" description="Response regulatory" evidence="3">
    <location>
        <begin position="9"/>
        <end position="128"/>
    </location>
</feature>
<dbReference type="PROSITE" id="PS50110">
    <property type="entry name" value="RESPONSE_REGULATORY"/>
    <property type="match status" value="1"/>
</dbReference>
<dbReference type="AlphaFoldDB" id="A0A2W5FQL0"/>
<dbReference type="Gene3D" id="3.40.50.2300">
    <property type="match status" value="1"/>
</dbReference>
<comment type="caution">
    <text evidence="4">The sequence shown here is derived from an EMBL/GenBank/DDBJ whole genome shotgun (WGS) entry which is preliminary data.</text>
</comment>
<feature type="region of interest" description="Disordered" evidence="2">
    <location>
        <begin position="145"/>
        <end position="179"/>
    </location>
</feature>
<accession>A0A2W5FQL0</accession>
<gene>
    <name evidence="4" type="ORF">DI586_01005</name>
</gene>
<evidence type="ECO:0000256" key="2">
    <source>
        <dbReference type="SAM" id="MobiDB-lite"/>
    </source>
</evidence>
<dbReference type="SUPFAM" id="SSF52172">
    <property type="entry name" value="CheY-like"/>
    <property type="match status" value="1"/>
</dbReference>
<evidence type="ECO:0000313" key="5">
    <source>
        <dbReference type="Proteomes" id="UP000249739"/>
    </source>
</evidence>
<dbReference type="SMART" id="SM00448">
    <property type="entry name" value="REC"/>
    <property type="match status" value="1"/>
</dbReference>
<name>A0A2W5FQL0_9BACT</name>
<dbReference type="PANTHER" id="PTHR43228:SF1">
    <property type="entry name" value="TWO-COMPONENT RESPONSE REGULATOR ARR22"/>
    <property type="match status" value="1"/>
</dbReference>
<dbReference type="Proteomes" id="UP000249739">
    <property type="component" value="Unassembled WGS sequence"/>
</dbReference>
<dbReference type="InterPro" id="IPR001789">
    <property type="entry name" value="Sig_transdc_resp-reg_receiver"/>
</dbReference>
<organism evidence="4 5">
    <name type="scientific">Micavibrio aeruginosavorus</name>
    <dbReference type="NCBI Taxonomy" id="349221"/>
    <lineage>
        <taxon>Bacteria</taxon>
        <taxon>Pseudomonadati</taxon>
        <taxon>Bdellovibrionota</taxon>
        <taxon>Bdellovibrionia</taxon>
        <taxon>Bdellovibrionales</taxon>
        <taxon>Pseudobdellovibrionaceae</taxon>
        <taxon>Micavibrio</taxon>
    </lineage>
</organism>
<proteinExistence type="predicted"/>
<dbReference type="EMBL" id="QFOT01000004">
    <property type="protein sequence ID" value="PZP57288.1"/>
    <property type="molecule type" value="Genomic_DNA"/>
</dbReference>
<dbReference type="Pfam" id="PF00072">
    <property type="entry name" value="Response_reg"/>
    <property type="match status" value="1"/>
</dbReference>
<dbReference type="InterPro" id="IPR011006">
    <property type="entry name" value="CheY-like_superfamily"/>
</dbReference>
<keyword evidence="1" id="KW-0597">Phosphoprotein</keyword>
<feature type="modified residue" description="4-aspartylphosphate" evidence="1">
    <location>
        <position position="59"/>
    </location>
</feature>